<dbReference type="EC" id="3.6.3.-" evidence="7"/>
<dbReference type="RefSeq" id="WP_183374644.1">
    <property type="nucleotide sequence ID" value="NZ_CBCSFZ010000007.1"/>
</dbReference>
<protein>
    <submittedName>
        <fullName evidence="7">Zinc transport system ATP-binding protein</fullName>
        <ecNumber evidence="7">3.6.3.-</ecNumber>
    </submittedName>
</protein>
<keyword evidence="8" id="KW-1185">Reference proteome</keyword>
<dbReference type="GO" id="GO:0005524">
    <property type="term" value="F:ATP binding"/>
    <property type="evidence" value="ECO:0007669"/>
    <property type="project" value="UniProtKB-KW"/>
</dbReference>
<evidence type="ECO:0000313" key="8">
    <source>
        <dbReference type="Proteomes" id="UP000568050"/>
    </source>
</evidence>
<dbReference type="SUPFAM" id="SSF52540">
    <property type="entry name" value="P-loop containing nucleoside triphosphate hydrolases"/>
    <property type="match status" value="1"/>
</dbReference>
<evidence type="ECO:0000259" key="6">
    <source>
        <dbReference type="PROSITE" id="PS50893"/>
    </source>
</evidence>
<organism evidence="7 8">
    <name type="scientific">Helcobacillus massiliensis</name>
    <dbReference type="NCBI Taxonomy" id="521392"/>
    <lineage>
        <taxon>Bacteria</taxon>
        <taxon>Bacillati</taxon>
        <taxon>Actinomycetota</taxon>
        <taxon>Actinomycetes</taxon>
        <taxon>Micrococcales</taxon>
        <taxon>Dermabacteraceae</taxon>
        <taxon>Helcobacillus</taxon>
    </lineage>
</organism>
<dbReference type="PANTHER" id="PTHR42734">
    <property type="entry name" value="METAL TRANSPORT SYSTEM ATP-BINDING PROTEIN TM_0124-RELATED"/>
    <property type="match status" value="1"/>
</dbReference>
<dbReference type="Proteomes" id="UP000568050">
    <property type="component" value="Unassembled WGS sequence"/>
</dbReference>
<name>A0A839QS75_9MICO</name>
<keyword evidence="2" id="KW-0813">Transport</keyword>
<evidence type="ECO:0000256" key="2">
    <source>
        <dbReference type="ARBA" id="ARBA00022448"/>
    </source>
</evidence>
<keyword evidence="4 7" id="KW-0067">ATP-binding</keyword>
<dbReference type="InterPro" id="IPR050153">
    <property type="entry name" value="Metal_Ion_Import_ABC"/>
</dbReference>
<dbReference type="PANTHER" id="PTHR42734:SF5">
    <property type="entry name" value="IRON TRANSPORT SYSTEM ATP-BINDING PROTEIN HI_0361-RELATED"/>
    <property type="match status" value="1"/>
</dbReference>
<evidence type="ECO:0000256" key="5">
    <source>
        <dbReference type="SAM" id="MobiDB-lite"/>
    </source>
</evidence>
<evidence type="ECO:0000256" key="4">
    <source>
        <dbReference type="ARBA" id="ARBA00022840"/>
    </source>
</evidence>
<dbReference type="Gene3D" id="3.40.50.300">
    <property type="entry name" value="P-loop containing nucleotide triphosphate hydrolases"/>
    <property type="match status" value="1"/>
</dbReference>
<accession>A0A839QS75</accession>
<comment type="similarity">
    <text evidence="1">Belongs to the ABC transporter superfamily.</text>
</comment>
<reference evidence="7 8" key="1">
    <citation type="submission" date="2020-08" db="EMBL/GenBank/DDBJ databases">
        <title>Sequencing the genomes of 1000 actinobacteria strains.</title>
        <authorList>
            <person name="Klenk H.-P."/>
        </authorList>
    </citation>
    <scope>NUCLEOTIDE SEQUENCE [LARGE SCALE GENOMIC DNA]</scope>
    <source>
        <strain evidence="7 8">DSM 23040</strain>
    </source>
</reference>
<feature type="domain" description="ABC transporter" evidence="6">
    <location>
        <begin position="25"/>
        <end position="256"/>
    </location>
</feature>
<dbReference type="Pfam" id="PF00005">
    <property type="entry name" value="ABC_tran"/>
    <property type="match status" value="1"/>
</dbReference>
<dbReference type="AlphaFoldDB" id="A0A839QS75"/>
<dbReference type="PROSITE" id="PS50893">
    <property type="entry name" value="ABC_TRANSPORTER_2"/>
    <property type="match status" value="1"/>
</dbReference>
<gene>
    <name evidence="7" type="ORF">FHX50_000766</name>
</gene>
<evidence type="ECO:0000313" key="7">
    <source>
        <dbReference type="EMBL" id="MBB3022518.1"/>
    </source>
</evidence>
<evidence type="ECO:0000256" key="1">
    <source>
        <dbReference type="ARBA" id="ARBA00005417"/>
    </source>
</evidence>
<dbReference type="InterPro" id="IPR003439">
    <property type="entry name" value="ABC_transporter-like_ATP-bd"/>
</dbReference>
<dbReference type="PROSITE" id="PS00211">
    <property type="entry name" value="ABC_TRANSPORTER_1"/>
    <property type="match status" value="1"/>
</dbReference>
<dbReference type="InterPro" id="IPR027417">
    <property type="entry name" value="P-loop_NTPase"/>
</dbReference>
<feature type="region of interest" description="Disordered" evidence="5">
    <location>
        <begin position="1"/>
        <end position="22"/>
    </location>
</feature>
<sequence>MRAEHTPTAASPSTPASADGPDTFIRLEGATVVRSGARVLDSVSTAIGEGEFVAVIGPNGSGKSTLMRAMIGILPLAEGRAWIHGDPVRHRAAHDCIGYVPQTSAGIGNIAATAREAVSAGLLNSRSLFLRRDRRRVDEALDTVGISHLADRPITDMSGGQRQRVMIARALIRRPQVLLLDEPFTGVDASSQEQIAELIGDLNAGGTTVIVVLHETGPLRSLLTRAILLEQGRIVHDGPVPDRLPHDPADDHHVDPIIEECIGQEFTP</sequence>
<dbReference type="GO" id="GO:0016887">
    <property type="term" value="F:ATP hydrolysis activity"/>
    <property type="evidence" value="ECO:0007669"/>
    <property type="project" value="InterPro"/>
</dbReference>
<proteinExistence type="inferred from homology"/>
<dbReference type="SMART" id="SM00382">
    <property type="entry name" value="AAA"/>
    <property type="match status" value="1"/>
</dbReference>
<evidence type="ECO:0000256" key="3">
    <source>
        <dbReference type="ARBA" id="ARBA00022741"/>
    </source>
</evidence>
<keyword evidence="3" id="KW-0547">Nucleotide-binding</keyword>
<feature type="compositionally biased region" description="Low complexity" evidence="5">
    <location>
        <begin position="1"/>
        <end position="18"/>
    </location>
</feature>
<dbReference type="InterPro" id="IPR017871">
    <property type="entry name" value="ABC_transporter-like_CS"/>
</dbReference>
<keyword evidence="7" id="KW-0378">Hydrolase</keyword>
<dbReference type="InterPro" id="IPR003593">
    <property type="entry name" value="AAA+_ATPase"/>
</dbReference>
<dbReference type="EMBL" id="JACHWP010000001">
    <property type="protein sequence ID" value="MBB3022518.1"/>
    <property type="molecule type" value="Genomic_DNA"/>
</dbReference>
<comment type="caution">
    <text evidence="7">The sequence shown here is derived from an EMBL/GenBank/DDBJ whole genome shotgun (WGS) entry which is preliminary data.</text>
</comment>